<dbReference type="GeneID" id="17298821"/>
<dbReference type="STRING" id="905079.L1J100"/>
<dbReference type="InterPro" id="IPR000504">
    <property type="entry name" value="RRM_dom"/>
</dbReference>
<name>L1J100_GUITC</name>
<evidence type="ECO:0000313" key="5">
    <source>
        <dbReference type="EnsemblProtists" id="EKX42208"/>
    </source>
</evidence>
<dbReference type="PANTHER" id="PTHR48038">
    <property type="entry name" value="RIBONUCLEOPROTEIN RB97D"/>
    <property type="match status" value="1"/>
</dbReference>
<dbReference type="SUPFAM" id="SSF54928">
    <property type="entry name" value="RNA-binding domain, RBD"/>
    <property type="match status" value="1"/>
</dbReference>
<protein>
    <recommendedName>
        <fullName evidence="3">RRM domain-containing protein</fullName>
    </recommendedName>
</protein>
<dbReference type="PROSITE" id="PS50102">
    <property type="entry name" value="RRM"/>
    <property type="match status" value="1"/>
</dbReference>
<reference evidence="4 6" key="1">
    <citation type="journal article" date="2012" name="Nature">
        <title>Algal genomes reveal evolutionary mosaicism and the fate of nucleomorphs.</title>
        <authorList>
            <consortium name="DOE Joint Genome Institute"/>
            <person name="Curtis B.A."/>
            <person name="Tanifuji G."/>
            <person name="Burki F."/>
            <person name="Gruber A."/>
            <person name="Irimia M."/>
            <person name="Maruyama S."/>
            <person name="Arias M.C."/>
            <person name="Ball S.G."/>
            <person name="Gile G.H."/>
            <person name="Hirakawa Y."/>
            <person name="Hopkins J.F."/>
            <person name="Kuo A."/>
            <person name="Rensing S.A."/>
            <person name="Schmutz J."/>
            <person name="Symeonidi A."/>
            <person name="Elias M."/>
            <person name="Eveleigh R.J."/>
            <person name="Herman E.K."/>
            <person name="Klute M.J."/>
            <person name="Nakayama T."/>
            <person name="Obornik M."/>
            <person name="Reyes-Prieto A."/>
            <person name="Armbrust E.V."/>
            <person name="Aves S.J."/>
            <person name="Beiko R.G."/>
            <person name="Coutinho P."/>
            <person name="Dacks J.B."/>
            <person name="Durnford D.G."/>
            <person name="Fast N.M."/>
            <person name="Green B.R."/>
            <person name="Grisdale C.J."/>
            <person name="Hempel F."/>
            <person name="Henrissat B."/>
            <person name="Hoppner M.P."/>
            <person name="Ishida K."/>
            <person name="Kim E."/>
            <person name="Koreny L."/>
            <person name="Kroth P.G."/>
            <person name="Liu Y."/>
            <person name="Malik S.B."/>
            <person name="Maier U.G."/>
            <person name="McRose D."/>
            <person name="Mock T."/>
            <person name="Neilson J.A."/>
            <person name="Onodera N.T."/>
            <person name="Poole A.M."/>
            <person name="Pritham E.J."/>
            <person name="Richards T.A."/>
            <person name="Rocap G."/>
            <person name="Roy S.W."/>
            <person name="Sarai C."/>
            <person name="Schaack S."/>
            <person name="Shirato S."/>
            <person name="Slamovits C.H."/>
            <person name="Spencer D.F."/>
            <person name="Suzuki S."/>
            <person name="Worden A.Z."/>
            <person name="Zauner S."/>
            <person name="Barry K."/>
            <person name="Bell C."/>
            <person name="Bharti A.K."/>
            <person name="Crow J.A."/>
            <person name="Grimwood J."/>
            <person name="Kramer R."/>
            <person name="Lindquist E."/>
            <person name="Lucas S."/>
            <person name="Salamov A."/>
            <person name="McFadden G.I."/>
            <person name="Lane C.E."/>
            <person name="Keeling P.J."/>
            <person name="Gray M.W."/>
            <person name="Grigoriev I.V."/>
            <person name="Archibald J.M."/>
        </authorList>
    </citation>
    <scope>NUCLEOTIDE SEQUENCE</scope>
    <source>
        <strain evidence="4 6">CCMP2712</strain>
    </source>
</reference>
<reference evidence="6" key="2">
    <citation type="submission" date="2012-11" db="EMBL/GenBank/DDBJ databases">
        <authorList>
            <person name="Kuo A."/>
            <person name="Curtis B.A."/>
            <person name="Tanifuji G."/>
            <person name="Burki F."/>
            <person name="Gruber A."/>
            <person name="Irimia M."/>
            <person name="Maruyama S."/>
            <person name="Arias M.C."/>
            <person name="Ball S.G."/>
            <person name="Gile G.H."/>
            <person name="Hirakawa Y."/>
            <person name="Hopkins J.F."/>
            <person name="Rensing S.A."/>
            <person name="Schmutz J."/>
            <person name="Symeonidi A."/>
            <person name="Elias M."/>
            <person name="Eveleigh R.J."/>
            <person name="Herman E.K."/>
            <person name="Klute M.J."/>
            <person name="Nakayama T."/>
            <person name="Obornik M."/>
            <person name="Reyes-Prieto A."/>
            <person name="Armbrust E.V."/>
            <person name="Aves S.J."/>
            <person name="Beiko R.G."/>
            <person name="Coutinho P."/>
            <person name="Dacks J.B."/>
            <person name="Durnford D.G."/>
            <person name="Fast N.M."/>
            <person name="Green B.R."/>
            <person name="Grisdale C."/>
            <person name="Hempe F."/>
            <person name="Henrissat B."/>
            <person name="Hoppner M.P."/>
            <person name="Ishida K.-I."/>
            <person name="Kim E."/>
            <person name="Koreny L."/>
            <person name="Kroth P.G."/>
            <person name="Liu Y."/>
            <person name="Malik S.-B."/>
            <person name="Maier U.G."/>
            <person name="McRose D."/>
            <person name="Mock T."/>
            <person name="Neilson J.A."/>
            <person name="Onodera N.T."/>
            <person name="Poole A.M."/>
            <person name="Pritham E.J."/>
            <person name="Richards T.A."/>
            <person name="Rocap G."/>
            <person name="Roy S.W."/>
            <person name="Sarai C."/>
            <person name="Schaack S."/>
            <person name="Shirato S."/>
            <person name="Slamovits C.H."/>
            <person name="Spencer D.F."/>
            <person name="Suzuki S."/>
            <person name="Worden A.Z."/>
            <person name="Zauner S."/>
            <person name="Barry K."/>
            <person name="Bell C."/>
            <person name="Bharti A.K."/>
            <person name="Crow J.A."/>
            <person name="Grimwood J."/>
            <person name="Kramer R."/>
            <person name="Lindquist E."/>
            <person name="Lucas S."/>
            <person name="Salamov A."/>
            <person name="McFadden G.I."/>
            <person name="Lane C.E."/>
            <person name="Keeling P.J."/>
            <person name="Gray M.W."/>
            <person name="Grigoriev I.V."/>
            <person name="Archibald J.M."/>
        </authorList>
    </citation>
    <scope>NUCLEOTIDE SEQUENCE</scope>
    <source>
        <strain evidence="6">CCMP2712</strain>
    </source>
</reference>
<evidence type="ECO:0000259" key="3">
    <source>
        <dbReference type="PROSITE" id="PS50102"/>
    </source>
</evidence>
<dbReference type="AlphaFoldDB" id="L1J100"/>
<dbReference type="EMBL" id="JH993018">
    <property type="protein sequence ID" value="EKX42208.1"/>
    <property type="molecule type" value="Genomic_DNA"/>
</dbReference>
<dbReference type="InterPro" id="IPR012677">
    <property type="entry name" value="Nucleotide-bd_a/b_plait_sf"/>
</dbReference>
<dbReference type="InterPro" id="IPR035979">
    <property type="entry name" value="RBD_domain_sf"/>
</dbReference>
<dbReference type="PANTHER" id="PTHR48038:SF1">
    <property type="entry name" value="RIBONUCLEOPROTEIN RB97D"/>
    <property type="match status" value="1"/>
</dbReference>
<dbReference type="KEGG" id="gtt:GUITHDRAFT_111772"/>
<evidence type="ECO:0000313" key="6">
    <source>
        <dbReference type="Proteomes" id="UP000011087"/>
    </source>
</evidence>
<proteinExistence type="predicted"/>
<feature type="domain" description="RRM" evidence="3">
    <location>
        <begin position="25"/>
        <end position="106"/>
    </location>
</feature>
<evidence type="ECO:0000313" key="4">
    <source>
        <dbReference type="EMBL" id="EKX42208.1"/>
    </source>
</evidence>
<dbReference type="Pfam" id="PF00076">
    <property type="entry name" value="RRM_1"/>
    <property type="match status" value="1"/>
</dbReference>
<dbReference type="eggNOG" id="ENOG502RZNU">
    <property type="taxonomic scope" value="Eukaryota"/>
</dbReference>
<dbReference type="OMA" id="FACGRPL"/>
<gene>
    <name evidence="4" type="ORF">GUITHDRAFT_111772</name>
</gene>
<evidence type="ECO:0000256" key="2">
    <source>
        <dbReference type="SAM" id="MobiDB-lite"/>
    </source>
</evidence>
<dbReference type="EnsemblProtists" id="EKX42208">
    <property type="protein sequence ID" value="EKX42208"/>
    <property type="gene ID" value="GUITHDRAFT_111772"/>
</dbReference>
<organism evidence="4">
    <name type="scientific">Guillardia theta (strain CCMP2712)</name>
    <name type="common">Cryptophyte</name>
    <dbReference type="NCBI Taxonomy" id="905079"/>
    <lineage>
        <taxon>Eukaryota</taxon>
        <taxon>Cryptophyceae</taxon>
        <taxon>Pyrenomonadales</taxon>
        <taxon>Geminigeraceae</taxon>
        <taxon>Guillardia</taxon>
    </lineage>
</organism>
<evidence type="ECO:0000256" key="1">
    <source>
        <dbReference type="PROSITE-ProRule" id="PRU00176"/>
    </source>
</evidence>
<dbReference type="RefSeq" id="XP_005829188.1">
    <property type="nucleotide sequence ID" value="XM_005829131.1"/>
</dbReference>
<feature type="region of interest" description="Disordered" evidence="2">
    <location>
        <begin position="107"/>
        <end position="134"/>
    </location>
</feature>
<sequence>MNGKVPVRGLIGTNFRMRSPGNAECRVYVGNMDPRLNEGAIVKLFQQFGKLKRCDYLWFTSGPRRGQPRGICFLEFESAEGAEKAIARMNGKELHGRKIIVERAQDHSQNKNEGGVAKGALLGRSGAKTEKRSEVSPNAMIAALKNKLNQMEREND</sequence>
<keyword evidence="6" id="KW-1185">Reference proteome</keyword>
<dbReference type="SMART" id="SM00360">
    <property type="entry name" value="RRM"/>
    <property type="match status" value="1"/>
</dbReference>
<dbReference type="GO" id="GO:0003723">
    <property type="term" value="F:RNA binding"/>
    <property type="evidence" value="ECO:0007669"/>
    <property type="project" value="UniProtKB-UniRule"/>
</dbReference>
<accession>L1J100</accession>
<dbReference type="OrthoDB" id="6730379at2759"/>
<dbReference type="HOGENOM" id="CLU_066926_1_1_1"/>
<dbReference type="Gene3D" id="3.30.70.330">
    <property type="match status" value="1"/>
</dbReference>
<dbReference type="PaxDb" id="55529-EKX42208"/>
<dbReference type="Proteomes" id="UP000011087">
    <property type="component" value="Unassembled WGS sequence"/>
</dbReference>
<keyword evidence="1" id="KW-0694">RNA-binding</keyword>
<reference evidence="5" key="3">
    <citation type="submission" date="2015-06" db="UniProtKB">
        <authorList>
            <consortium name="EnsemblProtists"/>
        </authorList>
    </citation>
    <scope>IDENTIFICATION</scope>
</reference>